<dbReference type="EC" id="1.7.2.1" evidence="5"/>
<evidence type="ECO:0000256" key="13">
    <source>
        <dbReference type="SAM" id="MobiDB-lite"/>
    </source>
</evidence>
<reference evidence="16 17" key="1">
    <citation type="journal article" date="2008" name="Int. J. Syst. Evol. Microbiol.">
        <title>Tessaracoccus flavescens sp. nov., isolated from marine sediment.</title>
        <authorList>
            <person name="Lee D.W."/>
            <person name="Lee S.D."/>
        </authorList>
    </citation>
    <scope>NUCLEOTIDE SEQUENCE [LARGE SCALE GENOMIC DNA]</scope>
    <source>
        <strain evidence="16 17">SST-39T</strain>
    </source>
</reference>
<evidence type="ECO:0000256" key="7">
    <source>
        <dbReference type="ARBA" id="ARBA00022723"/>
    </source>
</evidence>
<feature type="binding site" description="type 1 copper site" evidence="12">
    <location>
        <position position="683"/>
    </location>
    <ligand>
        <name>Cu cation</name>
        <dbReference type="ChEBI" id="CHEBI:23378"/>
        <label>1</label>
    </ligand>
</feature>
<feature type="binding site" description="type 1 copper site" evidence="12">
    <location>
        <position position="692"/>
    </location>
    <ligand>
        <name>Cu cation</name>
        <dbReference type="ChEBI" id="CHEBI:23378"/>
        <label>1</label>
    </ligand>
</feature>
<feature type="binding site" description="type 1 copper site" evidence="12">
    <location>
        <position position="697"/>
    </location>
    <ligand>
        <name>Cu cation</name>
        <dbReference type="ChEBI" id="CHEBI:23378"/>
        <label>1</label>
    </ligand>
</feature>
<comment type="similarity">
    <text evidence="3">Belongs to the multicopper oxidase family.</text>
</comment>
<dbReference type="InterPro" id="IPR008972">
    <property type="entry name" value="Cupredoxin"/>
</dbReference>
<protein>
    <recommendedName>
        <fullName evidence="6">Copper-containing nitrite reductase</fullName>
        <ecNumber evidence="5">1.7.2.1</ecNumber>
    </recommendedName>
</protein>
<dbReference type="EMBL" id="CP019607">
    <property type="protein sequence ID" value="AQP51353.1"/>
    <property type="molecule type" value="Genomic_DNA"/>
</dbReference>
<evidence type="ECO:0000256" key="11">
    <source>
        <dbReference type="ARBA" id="ARBA00049340"/>
    </source>
</evidence>
<feature type="transmembrane region" description="Helical" evidence="14">
    <location>
        <begin position="413"/>
        <end position="436"/>
    </location>
</feature>
<keyword evidence="14" id="KW-1133">Transmembrane helix</keyword>
<feature type="domain" description="Plastocyanin-like" evidence="15">
    <location>
        <begin position="605"/>
        <end position="707"/>
    </location>
</feature>
<evidence type="ECO:0000256" key="8">
    <source>
        <dbReference type="ARBA" id="ARBA00022737"/>
    </source>
</evidence>
<keyword evidence="9" id="KW-0560">Oxidoreductase</keyword>
<dbReference type="AlphaFoldDB" id="A0A1Q2CZ20"/>
<dbReference type="STRING" id="399497.BW733_11460"/>
<feature type="binding site" description="type 1 copper site" evidence="12">
    <location>
        <position position="684"/>
    </location>
    <ligand>
        <name>Cu cation</name>
        <dbReference type="ChEBI" id="CHEBI:23378"/>
        <label>1</label>
    </ligand>
</feature>
<dbReference type="OrthoDB" id="345021at2"/>
<dbReference type="InterPro" id="IPR045087">
    <property type="entry name" value="Cu-oxidase_fam"/>
</dbReference>
<dbReference type="PRINTS" id="PR00695">
    <property type="entry name" value="CUNO2RDTASE"/>
</dbReference>
<accession>A0A1Q2CZ20</accession>
<keyword evidence="14" id="KW-0472">Membrane</keyword>
<gene>
    <name evidence="16" type="ORF">BW733_11460</name>
</gene>
<evidence type="ECO:0000256" key="6">
    <source>
        <dbReference type="ARBA" id="ARBA00017290"/>
    </source>
</evidence>
<evidence type="ECO:0000256" key="1">
    <source>
        <dbReference type="ARBA" id="ARBA00001960"/>
    </source>
</evidence>
<evidence type="ECO:0000259" key="15">
    <source>
        <dbReference type="Pfam" id="PF07732"/>
    </source>
</evidence>
<feature type="transmembrane region" description="Helical" evidence="14">
    <location>
        <begin position="97"/>
        <end position="121"/>
    </location>
</feature>
<dbReference type="Gene3D" id="2.60.40.420">
    <property type="entry name" value="Cupredoxins - blue copper proteins"/>
    <property type="match status" value="3"/>
</dbReference>
<feature type="transmembrane region" description="Helical" evidence="14">
    <location>
        <begin position="343"/>
        <end position="361"/>
    </location>
</feature>
<dbReference type="GO" id="GO:0005507">
    <property type="term" value="F:copper ion binding"/>
    <property type="evidence" value="ECO:0007669"/>
    <property type="project" value="InterPro"/>
</dbReference>
<organism evidence="16 17">
    <name type="scientific">Tessaracoccus flavescens</name>
    <dbReference type="NCBI Taxonomy" id="399497"/>
    <lineage>
        <taxon>Bacteria</taxon>
        <taxon>Bacillati</taxon>
        <taxon>Actinomycetota</taxon>
        <taxon>Actinomycetes</taxon>
        <taxon>Propionibacteriales</taxon>
        <taxon>Propionibacteriaceae</taxon>
        <taxon>Tessaracoccus</taxon>
    </lineage>
</organism>
<evidence type="ECO:0000256" key="4">
    <source>
        <dbReference type="ARBA" id="ARBA00011233"/>
    </source>
</evidence>
<comment type="cofactor">
    <cofactor evidence="1 12">
        <name>Cu(+)</name>
        <dbReference type="ChEBI" id="CHEBI:49552"/>
    </cofactor>
</comment>
<feature type="binding site" description="type 1 copper site" evidence="12">
    <location>
        <position position="649"/>
    </location>
    <ligand>
        <name>Cu cation</name>
        <dbReference type="ChEBI" id="CHEBI:23378"/>
        <label>1</label>
    </ligand>
</feature>
<dbReference type="PANTHER" id="PTHR11709">
    <property type="entry name" value="MULTI-COPPER OXIDASE"/>
    <property type="match status" value="1"/>
</dbReference>
<sequence length="863" mass="91769">MRRKRSLRDYAVVGWFVAAIIVSIAHRWIPEATWLMIHLIALGAVTHAIMVWSAHFTSALLKTREDERGRRLTNLRLGGLAAGSLLVFIGVPTALWWLVVVGATIVSAAVGWHAVVLVRDLRRALPGRFRICIRYYIAAACWVPVGAGLGAALAFGLDDRWHANLLVAHSMTMLLGWVGLTVVGTLVTFWPTVLRTRMDDRAERLAKEALPILIVALVVVIVGAALGVRAVSAVGILGYAVGLVWFGRCLVAPARRRPPREFAPASILAAALWSCVALILTSVHVAFADDIELATDYPMLASIWVVGFLLQLVTGALSYLIPSVLGGGPRVVRAGGAWFNKGAALRLVIINGGLVVWLFPLPSWAKVTVSLVVLAALAAFVPILIGGIRASVKEKRLAMQGEPASTPVERENALTGNGLMAGIAALAVALSLGLGMDPGAAGLASTDTASGVAATGRTVRVEVKAHDMVFEPASVEVDPGDHVIIELTNEDPTNLHDLMIGGARTPRLGVGETAQLDLGVVGTGLQGWCTVVGHRQMGMTFDVIVRGGPATEASDEPTADHSGHGATADPDATLGTVVDPVAPAATEARVHRHEFRASEVPLEVAPGVWQRRWTFNGGSVGPTLRGRVGDVFEITLINDGTMGHSIDFHAGAVAPDEPMRTIAPGESLVYRFTAERAGVWMYHCSTMPMSAHIAAGMHGAVIIEPEEGLPEVDREYVLVQSEVYTSDAGSAEQATDVEAERIATGDPDFVVFNGIANQYDQEMFEALVGEKIRFFVLAAGPNRPSSFHIVGGQFDTLYREGGYLLKDRVDPFGMKGGGAQALALQPAEGGFVELTFTEPGHYATVSHIMSDAERGAHGFVHVS</sequence>
<dbReference type="Pfam" id="PF07732">
    <property type="entry name" value="Cu-oxidase_3"/>
    <property type="match status" value="1"/>
</dbReference>
<feature type="region of interest" description="Disordered" evidence="13">
    <location>
        <begin position="549"/>
        <end position="573"/>
    </location>
</feature>
<dbReference type="RefSeq" id="WP_077350575.1">
    <property type="nucleotide sequence ID" value="NZ_CP019607.1"/>
</dbReference>
<keyword evidence="7 12" id="KW-0479">Metal-binding</keyword>
<keyword evidence="14" id="KW-0812">Transmembrane</keyword>
<comment type="subunit">
    <text evidence="4">Homotrimer.</text>
</comment>
<dbReference type="KEGG" id="tfa:BW733_11460"/>
<keyword evidence="8" id="KW-0677">Repeat</keyword>
<dbReference type="PANTHER" id="PTHR11709:SF394">
    <property type="entry name" value="FI03373P-RELATED"/>
    <property type="match status" value="1"/>
</dbReference>
<comment type="catalytic activity">
    <reaction evidence="11">
        <text>nitric oxide + Fe(III)-[cytochrome c] + H2O = Fe(II)-[cytochrome c] + nitrite + 2 H(+)</text>
        <dbReference type="Rhea" id="RHEA:15233"/>
        <dbReference type="Rhea" id="RHEA-COMP:10350"/>
        <dbReference type="Rhea" id="RHEA-COMP:14399"/>
        <dbReference type="ChEBI" id="CHEBI:15377"/>
        <dbReference type="ChEBI" id="CHEBI:15378"/>
        <dbReference type="ChEBI" id="CHEBI:16301"/>
        <dbReference type="ChEBI" id="CHEBI:16480"/>
        <dbReference type="ChEBI" id="CHEBI:29033"/>
        <dbReference type="ChEBI" id="CHEBI:29034"/>
        <dbReference type="EC" id="1.7.2.1"/>
    </reaction>
</comment>
<dbReference type="Proteomes" id="UP000188235">
    <property type="component" value="Chromosome"/>
</dbReference>
<feature type="transmembrane region" description="Helical" evidence="14">
    <location>
        <begin position="263"/>
        <end position="287"/>
    </location>
</feature>
<evidence type="ECO:0000256" key="14">
    <source>
        <dbReference type="SAM" id="Phobius"/>
    </source>
</evidence>
<comment type="cofactor">
    <cofactor evidence="2 12">
        <name>Cu(2+)</name>
        <dbReference type="ChEBI" id="CHEBI:29036"/>
    </cofactor>
</comment>
<dbReference type="InterPro" id="IPR001287">
    <property type="entry name" value="NO2-reductase_Cu"/>
</dbReference>
<feature type="transmembrane region" description="Helical" evidence="14">
    <location>
        <begin position="174"/>
        <end position="193"/>
    </location>
</feature>
<name>A0A1Q2CZ20_9ACTN</name>
<evidence type="ECO:0000256" key="5">
    <source>
        <dbReference type="ARBA" id="ARBA00011882"/>
    </source>
</evidence>
<proteinExistence type="inferred from homology"/>
<feature type="transmembrane region" description="Helical" evidence="14">
    <location>
        <begin position="73"/>
        <end position="91"/>
    </location>
</feature>
<feature type="transmembrane region" description="Helical" evidence="14">
    <location>
        <begin position="232"/>
        <end position="251"/>
    </location>
</feature>
<evidence type="ECO:0000313" key="17">
    <source>
        <dbReference type="Proteomes" id="UP000188235"/>
    </source>
</evidence>
<evidence type="ECO:0000256" key="9">
    <source>
        <dbReference type="ARBA" id="ARBA00023002"/>
    </source>
</evidence>
<evidence type="ECO:0000256" key="3">
    <source>
        <dbReference type="ARBA" id="ARBA00010609"/>
    </source>
</evidence>
<feature type="binding site" description="type 1 copper site" evidence="12">
    <location>
        <position position="847"/>
    </location>
    <ligand>
        <name>Cu cation</name>
        <dbReference type="ChEBI" id="CHEBI:23378"/>
        <label>1</label>
    </ligand>
</feature>
<keyword evidence="17" id="KW-1185">Reference proteome</keyword>
<feature type="binding site" description="type 1 copper site" evidence="12">
    <location>
        <position position="644"/>
    </location>
    <ligand>
        <name>Cu cation</name>
        <dbReference type="ChEBI" id="CHEBI:23378"/>
        <label>1</label>
    </ligand>
</feature>
<dbReference type="CDD" id="cd11020">
    <property type="entry name" value="CuRO_1_CuNIR"/>
    <property type="match status" value="1"/>
</dbReference>
<feature type="transmembrane region" description="Helical" evidence="14">
    <location>
        <begin position="12"/>
        <end position="29"/>
    </location>
</feature>
<feature type="transmembrane region" description="Helical" evidence="14">
    <location>
        <begin position="205"/>
        <end position="226"/>
    </location>
</feature>
<evidence type="ECO:0000256" key="10">
    <source>
        <dbReference type="ARBA" id="ARBA00023008"/>
    </source>
</evidence>
<feature type="transmembrane region" description="Helical" evidence="14">
    <location>
        <begin position="133"/>
        <end position="154"/>
    </location>
</feature>
<feature type="transmembrane region" description="Helical" evidence="14">
    <location>
        <begin position="299"/>
        <end position="322"/>
    </location>
</feature>
<evidence type="ECO:0000313" key="16">
    <source>
        <dbReference type="EMBL" id="AQP51353.1"/>
    </source>
</evidence>
<feature type="transmembrane region" description="Helical" evidence="14">
    <location>
        <begin position="367"/>
        <end position="392"/>
    </location>
</feature>
<evidence type="ECO:0000256" key="2">
    <source>
        <dbReference type="ARBA" id="ARBA00001973"/>
    </source>
</evidence>
<keyword evidence="10 12" id="KW-0186">Copper</keyword>
<feature type="transmembrane region" description="Helical" evidence="14">
    <location>
        <begin position="35"/>
        <end position="61"/>
    </location>
</feature>
<dbReference type="CDD" id="cd04208">
    <property type="entry name" value="CuRO_2_CuNIR"/>
    <property type="match status" value="1"/>
</dbReference>
<dbReference type="GO" id="GO:0050421">
    <property type="term" value="F:nitrite reductase (NO-forming) activity"/>
    <property type="evidence" value="ECO:0007669"/>
    <property type="project" value="UniProtKB-EC"/>
</dbReference>
<dbReference type="InterPro" id="IPR011707">
    <property type="entry name" value="Cu-oxidase-like_N"/>
</dbReference>
<dbReference type="SUPFAM" id="SSF49503">
    <property type="entry name" value="Cupredoxins"/>
    <property type="match status" value="3"/>
</dbReference>
<evidence type="ECO:0000256" key="12">
    <source>
        <dbReference type="PIRSR" id="PIRSR601287-1"/>
    </source>
</evidence>